<dbReference type="Pfam" id="PF04757">
    <property type="entry name" value="Pex2_Pex12"/>
    <property type="match status" value="1"/>
</dbReference>
<comment type="subunit">
    <text evidence="15">Component of the PEX2-PEX10-PEX12 retrotranslocation channel, composed of PEX2, PEX10 and PEX12.</text>
</comment>
<evidence type="ECO:0000259" key="16">
    <source>
        <dbReference type="Pfam" id="PF04757"/>
    </source>
</evidence>
<evidence type="ECO:0000256" key="13">
    <source>
        <dbReference type="ARBA" id="ARBA00023140"/>
    </source>
</evidence>
<dbReference type="PANTHER" id="PTHR12888:SF0">
    <property type="entry name" value="PEROXISOME ASSEMBLY PROTEIN 12"/>
    <property type="match status" value="1"/>
</dbReference>
<dbReference type="PIRSF" id="PIRSF038074">
    <property type="entry name" value="Peroxisome_assembly_p12"/>
    <property type="match status" value="1"/>
</dbReference>
<keyword evidence="10" id="KW-0653">Protein transport</keyword>
<comment type="subcellular location">
    <subcellularLocation>
        <location evidence="1">Peroxisome membrane</location>
        <topology evidence="1">Multi-pass membrane protein</topology>
    </subcellularLocation>
</comment>
<keyword evidence="9" id="KW-0862">Zinc</keyword>
<keyword evidence="7" id="KW-0479">Metal-binding</keyword>
<evidence type="ECO:0000256" key="12">
    <source>
        <dbReference type="ARBA" id="ARBA00023136"/>
    </source>
</evidence>
<dbReference type="InterPro" id="IPR017375">
    <property type="entry name" value="PEX12"/>
</dbReference>
<dbReference type="Gene3D" id="3.30.40.10">
    <property type="entry name" value="Zinc/RING finger domain, C3HC4 (zinc finger)"/>
    <property type="match status" value="1"/>
</dbReference>
<evidence type="ECO:0000313" key="17">
    <source>
        <dbReference type="EMBL" id="KAL3420344.1"/>
    </source>
</evidence>
<dbReference type="Proteomes" id="UP001629113">
    <property type="component" value="Unassembled WGS sequence"/>
</dbReference>
<proteinExistence type="inferred from homology"/>
<evidence type="ECO:0000256" key="5">
    <source>
        <dbReference type="ARBA" id="ARBA00022448"/>
    </source>
</evidence>
<reference evidence="17 18" key="1">
    <citation type="submission" date="2024-06" db="EMBL/GenBank/DDBJ databases">
        <title>Complete genome of Phlyctema vagabunda strain 19-DSS-EL-015.</title>
        <authorList>
            <person name="Fiorenzani C."/>
        </authorList>
    </citation>
    <scope>NUCLEOTIDE SEQUENCE [LARGE SCALE GENOMIC DNA]</scope>
    <source>
        <strain evidence="17 18">19-DSS-EL-015</strain>
    </source>
</reference>
<dbReference type="PANTHER" id="PTHR12888">
    <property type="entry name" value="PEROXISOME ASSEMBLY PROTEIN 12 PEROXIN-12"/>
    <property type="match status" value="1"/>
</dbReference>
<comment type="pathway">
    <text evidence="2">Protein modification; protein ubiquitination.</text>
</comment>
<evidence type="ECO:0000256" key="1">
    <source>
        <dbReference type="ARBA" id="ARBA00004585"/>
    </source>
</evidence>
<keyword evidence="12" id="KW-0472">Membrane</keyword>
<protein>
    <recommendedName>
        <fullName evidence="4">Peroxisome assembly protein 12</fullName>
    </recommendedName>
    <alternativeName>
        <fullName evidence="14">Peroxin-12</fullName>
    </alternativeName>
</protein>
<sequence length="424" mass="48189">MEFLPALRSTFDEQKPSLFELLSSNQLAALIPPSLRYLLAVATHRQPRYLLRVLNSFDELYALLMLLIERHYLRTYSGGFTENFYGLKREKCLRVGEIPRASIAAPALVRESLRLSRRDIWYNLAVMVGIPYLKRKLDESYEINAPRALLGGNYTRLPPHPTLKQRFVHCYRWFLRNVYPSINAAYYFAMLTFNVAYLFDNTKYHDPFLWLIGTRMRRMGEADYQAIATALEAAKPTDTDSGLGTTSILHPRVLGPRLLGSLKILLPTSIFALKFLEWWHASDFARQLSRKAAEGIELPPPVISGLSTLLPLKATKADEERPTEPEHPPIAATSLLPIFTVPIPEDSALCPICEQDITTPTACQTGYVFCYTCIHRWVEGQHERQEIFMKDPARQGKWESGSGRCAVSGRRVLGGTEGLRRVMV</sequence>
<dbReference type="EMBL" id="JBFCZG010000007">
    <property type="protein sequence ID" value="KAL3420344.1"/>
    <property type="molecule type" value="Genomic_DNA"/>
</dbReference>
<dbReference type="SUPFAM" id="SSF57850">
    <property type="entry name" value="RING/U-box"/>
    <property type="match status" value="1"/>
</dbReference>
<evidence type="ECO:0000256" key="14">
    <source>
        <dbReference type="ARBA" id="ARBA00029692"/>
    </source>
</evidence>
<comment type="caution">
    <text evidence="17">The sequence shown here is derived from an EMBL/GenBank/DDBJ whole genome shotgun (WGS) entry which is preliminary data.</text>
</comment>
<keyword evidence="5" id="KW-0813">Transport</keyword>
<comment type="similarity">
    <text evidence="3">Belongs to the pex2/pex10/pex12 family.</text>
</comment>
<evidence type="ECO:0000256" key="3">
    <source>
        <dbReference type="ARBA" id="ARBA00008704"/>
    </source>
</evidence>
<evidence type="ECO:0000256" key="11">
    <source>
        <dbReference type="ARBA" id="ARBA00022989"/>
    </source>
</evidence>
<organism evidence="17 18">
    <name type="scientific">Phlyctema vagabunda</name>
    <dbReference type="NCBI Taxonomy" id="108571"/>
    <lineage>
        <taxon>Eukaryota</taxon>
        <taxon>Fungi</taxon>
        <taxon>Dikarya</taxon>
        <taxon>Ascomycota</taxon>
        <taxon>Pezizomycotina</taxon>
        <taxon>Leotiomycetes</taxon>
        <taxon>Helotiales</taxon>
        <taxon>Dermateaceae</taxon>
        <taxon>Phlyctema</taxon>
    </lineage>
</organism>
<keyword evidence="18" id="KW-1185">Reference proteome</keyword>
<keyword evidence="11" id="KW-1133">Transmembrane helix</keyword>
<keyword evidence="8" id="KW-0863">Zinc-finger</keyword>
<dbReference type="InterPro" id="IPR006845">
    <property type="entry name" value="Pex_N"/>
</dbReference>
<evidence type="ECO:0000256" key="7">
    <source>
        <dbReference type="ARBA" id="ARBA00022723"/>
    </source>
</evidence>
<evidence type="ECO:0000256" key="2">
    <source>
        <dbReference type="ARBA" id="ARBA00004906"/>
    </source>
</evidence>
<dbReference type="InterPro" id="IPR013083">
    <property type="entry name" value="Znf_RING/FYVE/PHD"/>
</dbReference>
<evidence type="ECO:0000256" key="10">
    <source>
        <dbReference type="ARBA" id="ARBA00022927"/>
    </source>
</evidence>
<feature type="domain" description="Pex N-terminal" evidence="16">
    <location>
        <begin position="25"/>
        <end position="282"/>
    </location>
</feature>
<evidence type="ECO:0000256" key="15">
    <source>
        <dbReference type="ARBA" id="ARBA00034505"/>
    </source>
</evidence>
<evidence type="ECO:0000256" key="8">
    <source>
        <dbReference type="ARBA" id="ARBA00022771"/>
    </source>
</evidence>
<evidence type="ECO:0000256" key="9">
    <source>
        <dbReference type="ARBA" id="ARBA00022833"/>
    </source>
</evidence>
<keyword evidence="13" id="KW-0576">Peroxisome</keyword>
<accession>A0ABR4PAN4</accession>
<name>A0ABR4PAN4_9HELO</name>
<keyword evidence="6" id="KW-0812">Transmembrane</keyword>
<evidence type="ECO:0000256" key="4">
    <source>
        <dbReference type="ARBA" id="ARBA00018980"/>
    </source>
</evidence>
<evidence type="ECO:0000313" key="18">
    <source>
        <dbReference type="Proteomes" id="UP001629113"/>
    </source>
</evidence>
<evidence type="ECO:0000256" key="6">
    <source>
        <dbReference type="ARBA" id="ARBA00022692"/>
    </source>
</evidence>
<gene>
    <name evidence="17" type="ORF">PVAG01_08843</name>
</gene>